<sequence length="113" mass="12837">MIRPWHFTPLLAGAALAAGAYWWLAEKDLWQPPPARTPELPQLAPLQQPVRSTVREALARPPLWASRRPVEADGKKGGMEQEINQSRLTAVFESGRQRITTSLKYIYVFQDSR</sequence>
<dbReference type="RefSeq" id="WP_013721367.1">
    <property type="nucleotide sequence ID" value="NC_015422.1"/>
</dbReference>
<dbReference type="eggNOG" id="ENOG502ZMRG">
    <property type="taxonomic scope" value="Bacteria"/>
</dbReference>
<name>F4G5E6_ALIDK</name>
<gene>
    <name evidence="1" type="ordered locus">Alide2_0622</name>
</gene>
<proteinExistence type="predicted"/>
<protein>
    <submittedName>
        <fullName evidence="1">Uncharacterized protein</fullName>
    </submittedName>
</protein>
<evidence type="ECO:0000313" key="1">
    <source>
        <dbReference type="EMBL" id="AEB83038.1"/>
    </source>
</evidence>
<reference evidence="1 2" key="2">
    <citation type="submission" date="2011-04" db="EMBL/GenBank/DDBJ databases">
        <title>Complete sequence of chromosome of Alicycliphilus denitrificans K601.</title>
        <authorList>
            <consortium name="US DOE Joint Genome Institute"/>
            <person name="Lucas S."/>
            <person name="Han J."/>
            <person name="Lapidus A."/>
            <person name="Cheng J.-F."/>
            <person name="Goodwin L."/>
            <person name="Pitluck S."/>
            <person name="Peters L."/>
            <person name="Zeytun A."/>
            <person name="Detter J.C."/>
            <person name="Han C."/>
            <person name="Tapia R."/>
            <person name="Land M."/>
            <person name="Hauser L."/>
            <person name="Kyrpides N."/>
            <person name="Ivanova N."/>
            <person name="Mikhailova N."/>
            <person name="Pagani I."/>
            <person name="Oosterkamp M."/>
            <person name="Pieper D."/>
            <person name="van Berkel W."/>
            <person name="Langenhoff A."/>
            <person name="Smidt H."/>
            <person name="Stams A."/>
            <person name="Woyke T."/>
        </authorList>
    </citation>
    <scope>NUCLEOTIDE SEQUENCE [LARGE SCALE GENOMIC DNA]</scope>
    <source>
        <strain evidence="2">DSM 14773 / CIP 107495 / K601</strain>
    </source>
</reference>
<keyword evidence="2" id="KW-1185">Reference proteome</keyword>
<dbReference type="Proteomes" id="UP000007938">
    <property type="component" value="Chromosome"/>
</dbReference>
<reference evidence="1 2" key="1">
    <citation type="journal article" date="2011" name="J. Bacteriol.">
        <title>Genome Sequences of Alicycliphilus denitrificans Strains BC and K601T.</title>
        <authorList>
            <person name="Oosterkamp M.J."/>
            <person name="Veuskens T."/>
            <person name="Plugge C.M."/>
            <person name="Langenhoff A.A."/>
            <person name="Gerritse J."/>
            <person name="van Berkel W.J."/>
            <person name="Pieper D.H."/>
            <person name="Junca H."/>
            <person name="Goodwin L.A."/>
            <person name="Daligault H.E."/>
            <person name="Bruce D.C."/>
            <person name="Detter J.C."/>
            <person name="Tapia R."/>
            <person name="Han C.S."/>
            <person name="Land M.L."/>
            <person name="Hauser L.J."/>
            <person name="Smidt H."/>
            <person name="Stams A.J."/>
        </authorList>
    </citation>
    <scope>NUCLEOTIDE SEQUENCE [LARGE SCALE GENOMIC DNA]</scope>
    <source>
        <strain evidence="2">DSM 14773 / CIP 107495 / K601</strain>
    </source>
</reference>
<evidence type="ECO:0000313" key="2">
    <source>
        <dbReference type="Proteomes" id="UP000007938"/>
    </source>
</evidence>
<dbReference type="STRING" id="596154.Alide2_0622"/>
<dbReference type="KEGG" id="adk:Alide2_0622"/>
<organism evidence="1 2">
    <name type="scientific">Alicycliphilus denitrificans (strain DSM 14773 / CIP 107495 / K601)</name>
    <dbReference type="NCBI Taxonomy" id="596154"/>
    <lineage>
        <taxon>Bacteria</taxon>
        <taxon>Pseudomonadati</taxon>
        <taxon>Pseudomonadota</taxon>
        <taxon>Betaproteobacteria</taxon>
        <taxon>Burkholderiales</taxon>
        <taxon>Comamonadaceae</taxon>
        <taxon>Alicycliphilus</taxon>
    </lineage>
</organism>
<dbReference type="HOGENOM" id="CLU_2128184_0_0_4"/>
<dbReference type="EMBL" id="CP002657">
    <property type="protein sequence ID" value="AEB83038.1"/>
    <property type="molecule type" value="Genomic_DNA"/>
</dbReference>
<dbReference type="AlphaFoldDB" id="F4G5E6"/>
<accession>F4G5E6</accession>